<dbReference type="GO" id="GO:0005634">
    <property type="term" value="C:nucleus"/>
    <property type="evidence" value="ECO:0007669"/>
    <property type="project" value="UniProtKB-SubCell"/>
</dbReference>
<dbReference type="InterPro" id="IPR036864">
    <property type="entry name" value="Zn2-C6_fun-type_DNA-bd_sf"/>
</dbReference>
<feature type="region of interest" description="Disordered" evidence="8">
    <location>
        <begin position="684"/>
        <end position="713"/>
    </location>
</feature>
<dbReference type="Gene3D" id="4.10.240.10">
    <property type="entry name" value="Zn(2)-C6 fungal-type DNA-binding domain"/>
    <property type="match status" value="1"/>
</dbReference>
<dbReference type="InterPro" id="IPR007219">
    <property type="entry name" value="XnlR_reg_dom"/>
</dbReference>
<feature type="domain" description="Zn(2)-C6 fungal-type" evidence="9">
    <location>
        <begin position="33"/>
        <end position="64"/>
    </location>
</feature>
<evidence type="ECO:0000256" key="2">
    <source>
        <dbReference type="ARBA" id="ARBA00022723"/>
    </source>
</evidence>
<proteinExistence type="predicted"/>
<dbReference type="PANTHER" id="PTHR31313">
    <property type="entry name" value="TY1 ENHANCER ACTIVATOR"/>
    <property type="match status" value="1"/>
</dbReference>
<dbReference type="InterPro" id="IPR051615">
    <property type="entry name" value="Transcr_Regulatory_Elem"/>
</dbReference>
<evidence type="ECO:0000256" key="3">
    <source>
        <dbReference type="ARBA" id="ARBA00022833"/>
    </source>
</evidence>
<feature type="compositionally biased region" description="Polar residues" evidence="8">
    <location>
        <begin position="776"/>
        <end position="786"/>
    </location>
</feature>
<evidence type="ECO:0000256" key="6">
    <source>
        <dbReference type="ARBA" id="ARBA00023163"/>
    </source>
</evidence>
<comment type="subcellular location">
    <subcellularLocation>
        <location evidence="1">Nucleus</location>
    </subcellularLocation>
</comment>
<feature type="region of interest" description="Disordered" evidence="8">
    <location>
        <begin position="630"/>
        <end position="658"/>
    </location>
</feature>
<dbReference type="CDD" id="cd00067">
    <property type="entry name" value="GAL4"/>
    <property type="match status" value="1"/>
</dbReference>
<keyword evidence="3" id="KW-0862">Zinc</keyword>
<evidence type="ECO:0000313" key="10">
    <source>
        <dbReference type="EMBL" id="KAF2479946.1"/>
    </source>
</evidence>
<feature type="region of interest" description="Disordered" evidence="8">
    <location>
        <begin position="148"/>
        <end position="206"/>
    </location>
</feature>
<keyword evidence="11" id="KW-1185">Reference proteome</keyword>
<evidence type="ECO:0000313" key="11">
    <source>
        <dbReference type="Proteomes" id="UP000799767"/>
    </source>
</evidence>
<dbReference type="OrthoDB" id="2162761at2759"/>
<dbReference type="GO" id="GO:0003677">
    <property type="term" value="F:DNA binding"/>
    <property type="evidence" value="ECO:0007669"/>
    <property type="project" value="UniProtKB-KW"/>
</dbReference>
<sequence length="786" mass="87914">MSPRAVRLKTEPPADDDVQVNSKSGKRRAVSAACLPCRRRKSKCDGALPSCSTCTAVYRSKCFYDIANDPRRRSPLQSDIDFLQSQDDLESVQQQHQHQHQQNDTVDVIVTALRELPEADSIALLHTLRTGTDPAILAETLRANANLAQSGHGQHPVHAGIERHQSTGSRYGRGNESQPGAWTGSEEDRERSSITSSTAAAPWLRTPPDPEFTQHLLDLYFCWVHPFCPFFSQELFLRDMSRGGGECFNPLLLNAILAFACHYSDRPMARRDERDTSTAGEQFFVEAAQLLDANGAPSLTTVQALGVMSVRQTSCGRESSGYQYAGRCIRMALELGLHLSSTNIGQRSEESEMRKTTFWSVFNLETISAVSVGRMSQLPRSAVDVPRPSIPERSEEQAWQRYIDINVSPEEDLRQPAHSMLFFNELCNLCELASDMVNSFYAPREPFTSRRLAMLYGRFQEWYHNLPSPLWLENTSLPHVVVLHMYYHGCVLHLFRPYIKLDLQTVNLFPRDTCTACANKISELTGHLRSMYGLRRTSSLVPTLLLSATTIHLLHLPSETASTHLHQAMLDLEAMAVNHPFAGRCIEISRSLAAKWNIALPDEVVPGSTQRAVYPDTPIHSAAWTASISHQPHDMFDDGGPPPLKPQHPQHHGDEQGTLRSTAALPPVTYPLYYASNYLTMEAPQNQQQQQQQQQQREARNPSLQRMPSFWTPFPTQNIAVGTQGVTPSITTPSMTAYFTPPFEDQGLAQWGKPEESGGVAAGRTTLPPPPTPTTHQQYSGWQWQQ</sequence>
<keyword evidence="7" id="KW-0539">Nucleus</keyword>
<dbReference type="PROSITE" id="PS00463">
    <property type="entry name" value="ZN2_CY6_FUNGAL_1"/>
    <property type="match status" value="1"/>
</dbReference>
<feature type="region of interest" description="Disordered" evidence="8">
    <location>
        <begin position="745"/>
        <end position="786"/>
    </location>
</feature>
<dbReference type="SMART" id="SM00066">
    <property type="entry name" value="GAL4"/>
    <property type="match status" value="1"/>
</dbReference>
<dbReference type="Proteomes" id="UP000799767">
    <property type="component" value="Unassembled WGS sequence"/>
</dbReference>
<dbReference type="InterPro" id="IPR001138">
    <property type="entry name" value="Zn2Cys6_DnaBD"/>
</dbReference>
<dbReference type="GO" id="GO:0006351">
    <property type="term" value="P:DNA-templated transcription"/>
    <property type="evidence" value="ECO:0007669"/>
    <property type="project" value="InterPro"/>
</dbReference>
<reference evidence="10" key="1">
    <citation type="journal article" date="2020" name="Stud. Mycol.">
        <title>101 Dothideomycetes genomes: a test case for predicting lifestyles and emergence of pathogens.</title>
        <authorList>
            <person name="Haridas S."/>
            <person name="Albert R."/>
            <person name="Binder M."/>
            <person name="Bloem J."/>
            <person name="Labutti K."/>
            <person name="Salamov A."/>
            <person name="Andreopoulos B."/>
            <person name="Baker S."/>
            <person name="Barry K."/>
            <person name="Bills G."/>
            <person name="Bluhm B."/>
            <person name="Cannon C."/>
            <person name="Castanera R."/>
            <person name="Culley D."/>
            <person name="Daum C."/>
            <person name="Ezra D."/>
            <person name="Gonzalez J."/>
            <person name="Henrissat B."/>
            <person name="Kuo A."/>
            <person name="Liang C."/>
            <person name="Lipzen A."/>
            <person name="Lutzoni F."/>
            <person name="Magnuson J."/>
            <person name="Mondo S."/>
            <person name="Nolan M."/>
            <person name="Ohm R."/>
            <person name="Pangilinan J."/>
            <person name="Park H.-J."/>
            <person name="Ramirez L."/>
            <person name="Alfaro M."/>
            <person name="Sun H."/>
            <person name="Tritt A."/>
            <person name="Yoshinaga Y."/>
            <person name="Zwiers L.-H."/>
            <person name="Turgeon B."/>
            <person name="Goodwin S."/>
            <person name="Spatafora J."/>
            <person name="Crous P."/>
            <person name="Grigoriev I."/>
        </authorList>
    </citation>
    <scope>NUCLEOTIDE SEQUENCE</scope>
    <source>
        <strain evidence="10">CBS 113389</strain>
    </source>
</reference>
<dbReference type="CDD" id="cd12148">
    <property type="entry name" value="fungal_TF_MHR"/>
    <property type="match status" value="1"/>
</dbReference>
<evidence type="ECO:0000256" key="4">
    <source>
        <dbReference type="ARBA" id="ARBA00023015"/>
    </source>
</evidence>
<dbReference type="Pfam" id="PF04082">
    <property type="entry name" value="Fungal_trans"/>
    <property type="match status" value="1"/>
</dbReference>
<dbReference type="EMBL" id="MU001640">
    <property type="protein sequence ID" value="KAF2479946.1"/>
    <property type="molecule type" value="Genomic_DNA"/>
</dbReference>
<feature type="compositionally biased region" description="Low complexity" evidence="8">
    <location>
        <begin position="685"/>
        <end position="696"/>
    </location>
</feature>
<keyword evidence="4" id="KW-0805">Transcription regulation</keyword>
<name>A0A6A6PJH6_9PEZI</name>
<evidence type="ECO:0000256" key="1">
    <source>
        <dbReference type="ARBA" id="ARBA00004123"/>
    </source>
</evidence>
<protein>
    <submittedName>
        <fullName evidence="10">Fungal-specific transcription factor domain-containing protein</fullName>
    </submittedName>
</protein>
<evidence type="ECO:0000256" key="7">
    <source>
        <dbReference type="ARBA" id="ARBA00023242"/>
    </source>
</evidence>
<dbReference type="GO" id="GO:0008270">
    <property type="term" value="F:zinc ion binding"/>
    <property type="evidence" value="ECO:0007669"/>
    <property type="project" value="InterPro"/>
</dbReference>
<evidence type="ECO:0000259" key="9">
    <source>
        <dbReference type="PROSITE" id="PS50048"/>
    </source>
</evidence>
<dbReference type="GeneID" id="54472571"/>
<dbReference type="GO" id="GO:0000981">
    <property type="term" value="F:DNA-binding transcription factor activity, RNA polymerase II-specific"/>
    <property type="evidence" value="ECO:0007669"/>
    <property type="project" value="InterPro"/>
</dbReference>
<dbReference type="AlphaFoldDB" id="A0A6A6PJH6"/>
<evidence type="ECO:0000256" key="8">
    <source>
        <dbReference type="SAM" id="MobiDB-lite"/>
    </source>
</evidence>
<dbReference type="PANTHER" id="PTHR31313:SF4">
    <property type="entry name" value="CONIDIAL DEVELOPMENT PROTEIN FLUFFY"/>
    <property type="match status" value="1"/>
</dbReference>
<dbReference type="SMART" id="SM00906">
    <property type="entry name" value="Fungal_trans"/>
    <property type="match status" value="1"/>
</dbReference>
<accession>A0A6A6PJH6</accession>
<dbReference type="RefSeq" id="XP_033586516.1">
    <property type="nucleotide sequence ID" value="XM_033731569.1"/>
</dbReference>
<evidence type="ECO:0000256" key="5">
    <source>
        <dbReference type="ARBA" id="ARBA00023125"/>
    </source>
</evidence>
<dbReference type="PROSITE" id="PS50048">
    <property type="entry name" value="ZN2_CY6_FUNGAL_2"/>
    <property type="match status" value="1"/>
</dbReference>
<keyword evidence="5" id="KW-0238">DNA-binding</keyword>
<organism evidence="10 11">
    <name type="scientific">Neohortaea acidophila</name>
    <dbReference type="NCBI Taxonomy" id="245834"/>
    <lineage>
        <taxon>Eukaryota</taxon>
        <taxon>Fungi</taxon>
        <taxon>Dikarya</taxon>
        <taxon>Ascomycota</taxon>
        <taxon>Pezizomycotina</taxon>
        <taxon>Dothideomycetes</taxon>
        <taxon>Dothideomycetidae</taxon>
        <taxon>Mycosphaerellales</taxon>
        <taxon>Teratosphaeriaceae</taxon>
        <taxon>Neohortaea</taxon>
    </lineage>
</organism>
<dbReference type="Pfam" id="PF00172">
    <property type="entry name" value="Zn_clus"/>
    <property type="match status" value="1"/>
</dbReference>
<feature type="region of interest" description="Disordered" evidence="8">
    <location>
        <begin position="1"/>
        <end position="25"/>
    </location>
</feature>
<keyword evidence="2" id="KW-0479">Metal-binding</keyword>
<keyword evidence="6" id="KW-0804">Transcription</keyword>
<dbReference type="SUPFAM" id="SSF57701">
    <property type="entry name" value="Zn2/Cys6 DNA-binding domain"/>
    <property type="match status" value="1"/>
</dbReference>
<gene>
    <name evidence="10" type="ORF">BDY17DRAFT_255937</name>
</gene>